<sequence length="294" mass="32978">MCKHVGACIKSDACGQATVRAHRATLIWFDVLLLWPDIAGCNFIPFLGRGGFSACSVEVEEQESPLPFWLSKMINAIGKKSYTYEVPLAKVKGPYEAAILLYPSSLFQRTSNTSLAESIEDKTYMVPHVLAMSATPIPRTLALAIYGDMSLTKITDLPPGRAPVETFVFEGNDFGFENAFQMMDDELHSGGKVYVVYPIIEESELCQIFMLHCGLLHGRMTSEEKDESLKKFKSGETRVLLSTQVIEIGIDVPDASMMVVMNAERFEPSQLHQLRRTSWKRDAKVEVYLLIFEF</sequence>
<dbReference type="Pfam" id="PF00271">
    <property type="entry name" value="Helicase_C"/>
    <property type="match status" value="1"/>
</dbReference>
<dbReference type="GO" id="GO:0003678">
    <property type="term" value="F:DNA helicase activity"/>
    <property type="evidence" value="ECO:0007669"/>
    <property type="project" value="TreeGrafter"/>
</dbReference>
<keyword evidence="5" id="KW-1185">Reference proteome</keyword>
<dbReference type="InterPro" id="IPR047112">
    <property type="entry name" value="RecG/Mfd"/>
</dbReference>
<dbReference type="InterPro" id="IPR027417">
    <property type="entry name" value="P-loop_NTPase"/>
</dbReference>
<dbReference type="SMART" id="SM00490">
    <property type="entry name" value="HELICc"/>
    <property type="match status" value="1"/>
</dbReference>
<dbReference type="EMBL" id="JADCNL010000001">
    <property type="protein sequence ID" value="KAG0495582.1"/>
    <property type="molecule type" value="Genomic_DNA"/>
</dbReference>
<evidence type="ECO:0000259" key="3">
    <source>
        <dbReference type="PROSITE" id="PS51194"/>
    </source>
</evidence>
<organism evidence="4 5">
    <name type="scientific">Vanilla planifolia</name>
    <name type="common">Vanilla</name>
    <dbReference type="NCBI Taxonomy" id="51239"/>
    <lineage>
        <taxon>Eukaryota</taxon>
        <taxon>Viridiplantae</taxon>
        <taxon>Streptophyta</taxon>
        <taxon>Embryophyta</taxon>
        <taxon>Tracheophyta</taxon>
        <taxon>Spermatophyta</taxon>
        <taxon>Magnoliopsida</taxon>
        <taxon>Liliopsida</taxon>
        <taxon>Asparagales</taxon>
        <taxon>Orchidaceae</taxon>
        <taxon>Vanilloideae</taxon>
        <taxon>Vanilleae</taxon>
        <taxon>Vanilla</taxon>
    </lineage>
</organism>
<keyword evidence="2" id="KW-0347">Helicase</keyword>
<dbReference type="Gene3D" id="3.40.50.300">
    <property type="entry name" value="P-loop containing nucleotide triphosphate hydrolases"/>
    <property type="match status" value="2"/>
</dbReference>
<evidence type="ECO:0000256" key="2">
    <source>
        <dbReference type="ARBA" id="ARBA00022806"/>
    </source>
</evidence>
<feature type="domain" description="Helicase C-terminal" evidence="3">
    <location>
        <begin position="175"/>
        <end position="294"/>
    </location>
</feature>
<reference evidence="4 5" key="1">
    <citation type="journal article" date="2020" name="Nat. Food">
        <title>A phased Vanilla planifolia genome enables genetic improvement of flavour and production.</title>
        <authorList>
            <person name="Hasing T."/>
            <person name="Tang H."/>
            <person name="Brym M."/>
            <person name="Khazi F."/>
            <person name="Huang T."/>
            <person name="Chambers A.H."/>
        </authorList>
    </citation>
    <scope>NUCLEOTIDE SEQUENCE [LARGE SCALE GENOMIC DNA]</scope>
    <source>
        <tissue evidence="4">Leaf</tissue>
    </source>
</reference>
<keyword evidence="2" id="KW-0547">Nucleotide-binding</keyword>
<dbReference type="AlphaFoldDB" id="A0A835S0Z5"/>
<dbReference type="PANTHER" id="PTHR47964">
    <property type="entry name" value="ATP-DEPENDENT DNA HELICASE HOMOLOG RECG, CHLOROPLASTIC"/>
    <property type="match status" value="1"/>
</dbReference>
<comment type="caution">
    <text evidence="4">The sequence shown here is derived from an EMBL/GenBank/DDBJ whole genome shotgun (WGS) entry which is preliminary data.</text>
</comment>
<evidence type="ECO:0000256" key="1">
    <source>
        <dbReference type="ARBA" id="ARBA00022801"/>
    </source>
</evidence>
<protein>
    <recommendedName>
        <fullName evidence="3">Helicase C-terminal domain-containing protein</fullName>
    </recommendedName>
</protein>
<dbReference type="Proteomes" id="UP000636800">
    <property type="component" value="Chromosome 1"/>
</dbReference>
<dbReference type="InterPro" id="IPR001650">
    <property type="entry name" value="Helicase_C-like"/>
</dbReference>
<accession>A0A835S0Z5</accession>
<dbReference type="PROSITE" id="PS51194">
    <property type="entry name" value="HELICASE_CTER"/>
    <property type="match status" value="1"/>
</dbReference>
<name>A0A835S0Z5_VANPL</name>
<gene>
    <name evidence="4" type="ORF">HPP92_000273</name>
</gene>
<evidence type="ECO:0000313" key="5">
    <source>
        <dbReference type="Proteomes" id="UP000636800"/>
    </source>
</evidence>
<dbReference type="PANTHER" id="PTHR47964:SF1">
    <property type="entry name" value="ATP-DEPENDENT DNA HELICASE HOMOLOG RECG, CHLOROPLASTIC"/>
    <property type="match status" value="1"/>
</dbReference>
<dbReference type="SUPFAM" id="SSF52540">
    <property type="entry name" value="P-loop containing nucleoside triphosphate hydrolases"/>
    <property type="match status" value="1"/>
</dbReference>
<dbReference type="GO" id="GO:0006281">
    <property type="term" value="P:DNA repair"/>
    <property type="evidence" value="ECO:0007669"/>
    <property type="project" value="InterPro"/>
</dbReference>
<proteinExistence type="predicted"/>
<evidence type="ECO:0000313" key="4">
    <source>
        <dbReference type="EMBL" id="KAG0495582.1"/>
    </source>
</evidence>
<keyword evidence="2" id="KW-0067">ATP-binding</keyword>
<dbReference type="OrthoDB" id="8904098at2759"/>
<dbReference type="GO" id="GO:0016787">
    <property type="term" value="F:hydrolase activity"/>
    <property type="evidence" value="ECO:0007669"/>
    <property type="project" value="UniProtKB-KW"/>
</dbReference>
<keyword evidence="1" id="KW-0378">Hydrolase</keyword>